<name>A0A812ITN7_SYMPI</name>
<reference evidence="2" key="1">
    <citation type="submission" date="2021-02" db="EMBL/GenBank/DDBJ databases">
        <authorList>
            <person name="Dougan E. K."/>
            <person name="Rhodes N."/>
            <person name="Thang M."/>
            <person name="Chan C."/>
        </authorList>
    </citation>
    <scope>NUCLEOTIDE SEQUENCE</scope>
</reference>
<evidence type="ECO:0000313" key="2">
    <source>
        <dbReference type="EMBL" id="CAE7174818.1"/>
    </source>
</evidence>
<gene>
    <name evidence="2" type="ORF">SPIL2461_LOCUS874</name>
</gene>
<feature type="region of interest" description="Disordered" evidence="1">
    <location>
        <begin position="337"/>
        <end position="358"/>
    </location>
</feature>
<organism evidence="2 3">
    <name type="scientific">Symbiodinium pilosum</name>
    <name type="common">Dinoflagellate</name>
    <dbReference type="NCBI Taxonomy" id="2952"/>
    <lineage>
        <taxon>Eukaryota</taxon>
        <taxon>Sar</taxon>
        <taxon>Alveolata</taxon>
        <taxon>Dinophyceae</taxon>
        <taxon>Suessiales</taxon>
        <taxon>Symbiodiniaceae</taxon>
        <taxon>Symbiodinium</taxon>
    </lineage>
</organism>
<dbReference type="Proteomes" id="UP000649617">
    <property type="component" value="Unassembled WGS sequence"/>
</dbReference>
<accession>A0A812ITN7</accession>
<protein>
    <submittedName>
        <fullName evidence="2">Uncharacterized protein</fullName>
    </submittedName>
</protein>
<comment type="caution">
    <text evidence="2">The sequence shown here is derived from an EMBL/GenBank/DDBJ whole genome shotgun (WGS) entry which is preliminary data.</text>
</comment>
<dbReference type="OrthoDB" id="444058at2759"/>
<keyword evidence="3" id="KW-1185">Reference proteome</keyword>
<proteinExistence type="predicted"/>
<evidence type="ECO:0000313" key="3">
    <source>
        <dbReference type="Proteomes" id="UP000649617"/>
    </source>
</evidence>
<evidence type="ECO:0000256" key="1">
    <source>
        <dbReference type="SAM" id="MobiDB-lite"/>
    </source>
</evidence>
<sequence length="358" mass="39477">MTTVMVRFKNAERGRYLARRDDKVIVLPKDAPFTKDEVAWRVWSETHIEVPGEKRRLICQTLQSKDLSEGILLANPGKGEDQHWKLKKDPRGVIIENEGSGRRLFAHEGTNWGATKGWPGAADQVWEMIPLNREGQEEKSFKDKLDDIPWDEIAEKAKATGVSMKEAAVAMGISIKERVEDIPWDEIAEKAKSMGVSMKEAAKSVPWQEIADKAKAMGVSMKEAAMDMGLAIKDKLDDIPWDEIAEKAKATGVSMKEAAVAMGISIKERVEDIPWDEIAEKAKSMGVSMKEAAKSVPWQEMAAKARAMGEAAVDKMEDLAEAAQEKASVWCTCCESSVDKSSEVNLPPVSSMKGSDAA</sequence>
<dbReference type="AlphaFoldDB" id="A0A812ITN7"/>
<dbReference type="EMBL" id="CAJNIZ010000780">
    <property type="protein sequence ID" value="CAE7174818.1"/>
    <property type="molecule type" value="Genomic_DNA"/>
</dbReference>